<feature type="compositionally biased region" description="Basic residues" evidence="8">
    <location>
        <begin position="572"/>
        <end position="582"/>
    </location>
</feature>
<dbReference type="GO" id="GO:0005634">
    <property type="term" value="C:nucleus"/>
    <property type="evidence" value="ECO:0007669"/>
    <property type="project" value="TreeGrafter"/>
</dbReference>
<accession>A0A4V6DTE4</accession>
<dbReference type="GO" id="GO:0004672">
    <property type="term" value="F:protein kinase activity"/>
    <property type="evidence" value="ECO:0007669"/>
    <property type="project" value="InterPro"/>
</dbReference>
<dbReference type="CDD" id="cd00180">
    <property type="entry name" value="PKc"/>
    <property type="match status" value="1"/>
</dbReference>
<dbReference type="Gene3D" id="1.10.510.10">
    <property type="entry name" value="Transferase(Phosphotransferase) domain 1"/>
    <property type="match status" value="1"/>
</dbReference>
<dbReference type="InterPro" id="IPR050339">
    <property type="entry name" value="CC_SR_Kinase"/>
</dbReference>
<keyword evidence="3 10" id="KW-0418">Kinase</keyword>
<evidence type="ECO:0000259" key="9">
    <source>
        <dbReference type="PROSITE" id="PS50011"/>
    </source>
</evidence>
<comment type="caution">
    <text evidence="10">The sequence shown here is derived from an EMBL/GenBank/DDBJ whole genome shotgun (WGS) entry which is preliminary data.</text>
</comment>
<evidence type="ECO:0000256" key="6">
    <source>
        <dbReference type="PROSITE-ProRule" id="PRU10141"/>
    </source>
</evidence>
<evidence type="ECO:0000256" key="1">
    <source>
        <dbReference type="ARBA" id="ARBA00022679"/>
    </source>
</evidence>
<dbReference type="SMART" id="SM00220">
    <property type="entry name" value="S_TKc"/>
    <property type="match status" value="1"/>
</dbReference>
<evidence type="ECO:0000313" key="10">
    <source>
        <dbReference type="EMBL" id="TKX20312.1"/>
    </source>
</evidence>
<comment type="similarity">
    <text evidence="5">Belongs to the protein kinase superfamily. Ser/Thr protein kinase family. GCN2 subfamily.</text>
</comment>
<dbReference type="SUPFAM" id="SSF56112">
    <property type="entry name" value="Protein kinase-like (PK-like)"/>
    <property type="match status" value="1"/>
</dbReference>
<dbReference type="InterPro" id="IPR008271">
    <property type="entry name" value="Ser/Thr_kinase_AS"/>
</dbReference>
<proteinExistence type="inferred from homology"/>
<protein>
    <submittedName>
        <fullName evidence="10">Serine/threonine-protein kinase-21</fullName>
    </submittedName>
</protein>
<keyword evidence="7" id="KW-0175">Coiled coil</keyword>
<dbReference type="PROSITE" id="PS50011">
    <property type="entry name" value="PROTEIN_KINASE_DOM"/>
    <property type="match status" value="1"/>
</dbReference>
<keyword evidence="4 6" id="KW-0067">ATP-binding</keyword>
<evidence type="ECO:0000313" key="11">
    <source>
        <dbReference type="Proteomes" id="UP000308133"/>
    </source>
</evidence>
<sequence length="656" mass="73224">MSLRQKGRLQNSRLKFRGLSDISECLFLLAPAANETTTASTLLSGLGALETVEVIDDHGAAAGSISGYVVRVHLRSREGLIASIGIDPDARISSTTIVTANLRLDICCVGFLEDETKEEFAVILERRGNHGVHRIQTEEENEPNLFHNISERRCIERMRSLAIAGHVFQVHYPVLTPEQEKRQRQVLRAMMRIGSKDGPKSHYSQWRKLGPIGSGSFGHVWKFIDLVKGKVYAVKEISTASMPLKSHRVDNELATIRKLRHPNLISCEAWDIQESWLNKTIYLAMPFMPQNLHNILHDDEHVALLVDWRKKGTLDDVLRQICCGLRYMHENDVLHRDLKSNNVLLVQKDDAQVIPKLGDFGFSLTKQGDKFNSHGGGCPWYAAPEAAQGKDAELSFASDIFSLGVLCLEMYLPQGFNCLVKVSCRNGVEHDEWVSDLTGLMGGLDLGGLEKWVKSCVRQEPDMRPTIVGFTRMVELRCAGERITIVPPTRQTQLTITDKIPATTTDLVPSAESMTTVEDLRKEIQDMRNQASTNQAMLLAVLQTNHTYLQTIKGLGIETLPPLNMDHLKHIYKPQKSGRGRKKDQEQANAGGIRKRKSGRRETKALQGRDTNATPASPILQQCVKAIPSAWHSHLPDAVEKAGSLIIKEETSEALL</sequence>
<dbReference type="GO" id="GO:0005737">
    <property type="term" value="C:cytoplasm"/>
    <property type="evidence" value="ECO:0007669"/>
    <property type="project" value="TreeGrafter"/>
</dbReference>
<dbReference type="Pfam" id="PF00069">
    <property type="entry name" value="Pkinase"/>
    <property type="match status" value="1"/>
</dbReference>
<evidence type="ECO:0000256" key="7">
    <source>
        <dbReference type="SAM" id="Coils"/>
    </source>
</evidence>
<dbReference type="PROSITE" id="PS00107">
    <property type="entry name" value="PROTEIN_KINASE_ATP"/>
    <property type="match status" value="1"/>
</dbReference>
<feature type="coiled-coil region" evidence="7">
    <location>
        <begin position="510"/>
        <end position="537"/>
    </location>
</feature>
<dbReference type="Proteomes" id="UP000308133">
    <property type="component" value="Unassembled WGS sequence"/>
</dbReference>
<name>A0A4V6DTE4_9PEZI</name>
<evidence type="ECO:0000256" key="3">
    <source>
        <dbReference type="ARBA" id="ARBA00022777"/>
    </source>
</evidence>
<evidence type="ECO:0000256" key="4">
    <source>
        <dbReference type="ARBA" id="ARBA00022840"/>
    </source>
</evidence>
<evidence type="ECO:0000256" key="8">
    <source>
        <dbReference type="SAM" id="MobiDB-lite"/>
    </source>
</evidence>
<dbReference type="GO" id="GO:0005524">
    <property type="term" value="F:ATP binding"/>
    <property type="evidence" value="ECO:0007669"/>
    <property type="project" value="UniProtKB-UniRule"/>
</dbReference>
<feature type="region of interest" description="Disordered" evidence="8">
    <location>
        <begin position="572"/>
        <end position="617"/>
    </location>
</feature>
<dbReference type="AlphaFoldDB" id="A0A4V6DTE4"/>
<keyword evidence="1" id="KW-0808">Transferase</keyword>
<keyword evidence="2 6" id="KW-0547">Nucleotide-binding</keyword>
<dbReference type="EMBL" id="PTQR01000091">
    <property type="protein sequence ID" value="TKX20312.1"/>
    <property type="molecule type" value="Genomic_DNA"/>
</dbReference>
<feature type="domain" description="Protein kinase" evidence="9">
    <location>
        <begin position="206"/>
        <end position="476"/>
    </location>
</feature>
<reference evidence="10 11" key="1">
    <citation type="submission" date="2018-02" db="EMBL/GenBank/DDBJ databases">
        <title>Draft genome sequences of Elsinoe sp., causing black scab on jojoba.</title>
        <authorList>
            <person name="Stodart B."/>
            <person name="Jeffress S."/>
            <person name="Ash G."/>
            <person name="Arun Chinnappa K."/>
        </authorList>
    </citation>
    <scope>NUCLEOTIDE SEQUENCE [LARGE SCALE GENOMIC DNA]</scope>
    <source>
        <strain evidence="10 11">Hillstone_2</strain>
    </source>
</reference>
<dbReference type="PANTHER" id="PTHR11042">
    <property type="entry name" value="EUKARYOTIC TRANSLATION INITIATION FACTOR 2-ALPHA KINASE EIF2-ALPHA KINASE -RELATED"/>
    <property type="match status" value="1"/>
</dbReference>
<evidence type="ECO:0000256" key="5">
    <source>
        <dbReference type="ARBA" id="ARBA00037982"/>
    </source>
</evidence>
<dbReference type="InterPro" id="IPR017441">
    <property type="entry name" value="Protein_kinase_ATP_BS"/>
</dbReference>
<organism evidence="10 11">
    <name type="scientific">Elsinoe australis</name>
    <dbReference type="NCBI Taxonomy" id="40998"/>
    <lineage>
        <taxon>Eukaryota</taxon>
        <taxon>Fungi</taxon>
        <taxon>Dikarya</taxon>
        <taxon>Ascomycota</taxon>
        <taxon>Pezizomycotina</taxon>
        <taxon>Dothideomycetes</taxon>
        <taxon>Dothideomycetidae</taxon>
        <taxon>Myriangiales</taxon>
        <taxon>Elsinoaceae</taxon>
        <taxon>Elsinoe</taxon>
    </lineage>
</organism>
<evidence type="ECO:0000256" key="2">
    <source>
        <dbReference type="ARBA" id="ARBA00022741"/>
    </source>
</evidence>
<gene>
    <name evidence="10" type="ORF">C1H76_7466</name>
</gene>
<dbReference type="PROSITE" id="PS00108">
    <property type="entry name" value="PROTEIN_KINASE_ST"/>
    <property type="match status" value="1"/>
</dbReference>
<feature type="binding site" evidence="6">
    <location>
        <position position="245"/>
    </location>
    <ligand>
        <name>ATP</name>
        <dbReference type="ChEBI" id="CHEBI:30616"/>
    </ligand>
</feature>
<dbReference type="InterPro" id="IPR011009">
    <property type="entry name" value="Kinase-like_dom_sf"/>
</dbReference>
<dbReference type="InterPro" id="IPR000719">
    <property type="entry name" value="Prot_kinase_dom"/>
</dbReference>